<dbReference type="VEuPathDB" id="CryptoDB:Cvel_9884"/>
<dbReference type="AlphaFoldDB" id="A0A0G4I0A4"/>
<evidence type="ECO:0000313" key="2">
    <source>
        <dbReference type="EMBL" id="CEM50257.1"/>
    </source>
</evidence>
<dbReference type="EMBL" id="CDMZ01004605">
    <property type="protein sequence ID" value="CEM50257.1"/>
    <property type="molecule type" value="Genomic_DNA"/>
</dbReference>
<name>A0A0G4I0A4_9ALVE</name>
<evidence type="ECO:0000256" key="1">
    <source>
        <dbReference type="SAM" id="MobiDB-lite"/>
    </source>
</evidence>
<feature type="region of interest" description="Disordered" evidence="1">
    <location>
        <begin position="353"/>
        <end position="390"/>
    </location>
</feature>
<protein>
    <submittedName>
        <fullName evidence="2">Uncharacterized protein</fullName>
    </submittedName>
</protein>
<organism evidence="2">
    <name type="scientific">Chromera velia CCMP2878</name>
    <dbReference type="NCBI Taxonomy" id="1169474"/>
    <lineage>
        <taxon>Eukaryota</taxon>
        <taxon>Sar</taxon>
        <taxon>Alveolata</taxon>
        <taxon>Colpodellida</taxon>
        <taxon>Chromeraceae</taxon>
        <taxon>Chromera</taxon>
    </lineage>
</organism>
<accession>A0A0G4I0A4</accession>
<gene>
    <name evidence="2" type="ORF">Cvel_9884</name>
</gene>
<sequence length="390" mass="42949">MPQPVNDDAPRAFARSHVVLSSLDSKCLEDDFLLVLEGFGGPFTRPLAVKAGPVEHVEIETARPHRLLVSKIKFHAIFCRDRVQESPHDLAETFQEKWNEWVAEVQACGSCLTGALARLCRERNITFALACVNAGDGSPHQDIYAREKRRQQEFSIFGRVAHKTADALFRSDEGPAPMRILYRQMMDVLRSTALSMPDAASRQPAIKDSGRPIEGIGGGRVQEYRQGGDFSIDQEIHDGLVAERPNGVDLVFRYNVTFNARSAADTQTKTCEFGPLLREKLGSRPLNQGGNRFVLDPQRMQTLVDGLYERGRAHRLWESADGGFLLGFEVGGAPVPTKAFFRRHGERKELRRELREGSGDGTCGGGREGGAEGCEASRTAAASGGAPRDM</sequence>
<reference evidence="2" key="1">
    <citation type="submission" date="2014-11" db="EMBL/GenBank/DDBJ databases">
        <authorList>
            <person name="Otto D Thomas"/>
            <person name="Naeem Raeece"/>
        </authorList>
    </citation>
    <scope>NUCLEOTIDE SEQUENCE</scope>
</reference>
<proteinExistence type="predicted"/>
<feature type="compositionally biased region" description="Gly residues" evidence="1">
    <location>
        <begin position="359"/>
        <end position="372"/>
    </location>
</feature>